<dbReference type="RefSeq" id="WP_353720187.1">
    <property type="nucleotide sequence ID" value="NZ_CP159289.1"/>
</dbReference>
<organism evidence="2">
    <name type="scientific">Dyadobacter sp. 676</name>
    <dbReference type="NCBI Taxonomy" id="3088362"/>
    <lineage>
        <taxon>Bacteria</taxon>
        <taxon>Pseudomonadati</taxon>
        <taxon>Bacteroidota</taxon>
        <taxon>Cytophagia</taxon>
        <taxon>Cytophagales</taxon>
        <taxon>Spirosomataceae</taxon>
        <taxon>Dyadobacter</taxon>
    </lineage>
</organism>
<dbReference type="EMBL" id="CP159289">
    <property type="protein sequence ID" value="XCH24880.1"/>
    <property type="molecule type" value="Genomic_DNA"/>
</dbReference>
<dbReference type="AlphaFoldDB" id="A0AAU8FK25"/>
<protein>
    <submittedName>
        <fullName evidence="2">Uncharacterized protein</fullName>
    </submittedName>
</protein>
<name>A0AAU8FK25_9BACT</name>
<reference evidence="2" key="1">
    <citation type="submission" date="2024-06" db="EMBL/GenBank/DDBJ databases">
        <title>Sequencing and assembly of the genome of Dyadobacter sp. strain 676, a symbiont of Cyamopsis tetragonoloba.</title>
        <authorList>
            <person name="Guro P."/>
            <person name="Sazanova A."/>
            <person name="Kuznetsova I."/>
            <person name="Belimov A."/>
            <person name="Safronova V."/>
        </authorList>
    </citation>
    <scope>NUCLEOTIDE SEQUENCE</scope>
    <source>
        <strain evidence="2">676</strain>
    </source>
</reference>
<feature type="region of interest" description="Disordered" evidence="1">
    <location>
        <begin position="108"/>
        <end position="132"/>
    </location>
</feature>
<sequence length="160" mass="17657">MASVPIKGDRLMAKVELTSYSDKECTKMSLPIPPGPGGYKKSFQFPAKRATGDEVGVYTGNSSDVGYEVEMVWKWRAGKPGIPWKYFDAYKFVTAWVKKDQVTGYWDQGVDSPLNDPKNPINTPPPQGDKDNTNTYLLLAVGAGLFFKFVAPKLKGNGKN</sequence>
<evidence type="ECO:0000313" key="2">
    <source>
        <dbReference type="EMBL" id="XCH24880.1"/>
    </source>
</evidence>
<evidence type="ECO:0000256" key="1">
    <source>
        <dbReference type="SAM" id="MobiDB-lite"/>
    </source>
</evidence>
<proteinExistence type="predicted"/>
<gene>
    <name evidence="2" type="ORF">ABV298_00155</name>
</gene>
<accession>A0AAU8FK25</accession>